<reference evidence="1" key="1">
    <citation type="submission" date="2023-01" db="EMBL/GenBank/DDBJ databases">
        <authorList>
            <person name="Van Ghelder C."/>
            <person name="Rancurel C."/>
        </authorList>
    </citation>
    <scope>NUCLEOTIDE SEQUENCE</scope>
    <source>
        <strain evidence="1">CNCM I-4278</strain>
    </source>
</reference>
<keyword evidence="2" id="KW-1185">Reference proteome</keyword>
<comment type="caution">
    <text evidence="1">The sequence shown here is derived from an EMBL/GenBank/DDBJ whole genome shotgun (WGS) entry which is preliminary data.</text>
</comment>
<dbReference type="EMBL" id="CAOQHR010000008">
    <property type="protein sequence ID" value="CAI6338662.1"/>
    <property type="molecule type" value="Genomic_DNA"/>
</dbReference>
<evidence type="ECO:0000313" key="1">
    <source>
        <dbReference type="EMBL" id="CAI6338662.1"/>
    </source>
</evidence>
<name>A0A9W4XXX7_9PLEO</name>
<gene>
    <name evidence="1" type="ORF">PDIGIT_LOCUS11793</name>
</gene>
<organism evidence="1 2">
    <name type="scientific">Periconia digitata</name>
    <dbReference type="NCBI Taxonomy" id="1303443"/>
    <lineage>
        <taxon>Eukaryota</taxon>
        <taxon>Fungi</taxon>
        <taxon>Dikarya</taxon>
        <taxon>Ascomycota</taxon>
        <taxon>Pezizomycotina</taxon>
        <taxon>Dothideomycetes</taxon>
        <taxon>Pleosporomycetidae</taxon>
        <taxon>Pleosporales</taxon>
        <taxon>Massarineae</taxon>
        <taxon>Periconiaceae</taxon>
        <taxon>Periconia</taxon>
    </lineage>
</organism>
<sequence length="41" mass="4513">MSSIVGMQAGMRLHTQIINTVVRTAYRIESVASAFKPHPTL</sequence>
<proteinExistence type="predicted"/>
<protein>
    <submittedName>
        <fullName evidence="1">Uncharacterized protein</fullName>
    </submittedName>
</protein>
<accession>A0A9W4XXX7</accession>
<dbReference type="Proteomes" id="UP001152607">
    <property type="component" value="Unassembled WGS sequence"/>
</dbReference>
<dbReference type="AlphaFoldDB" id="A0A9W4XXX7"/>
<evidence type="ECO:0000313" key="2">
    <source>
        <dbReference type="Proteomes" id="UP001152607"/>
    </source>
</evidence>